<dbReference type="EMBL" id="JAWDJW010002249">
    <property type="protein sequence ID" value="KAK3078048.1"/>
    <property type="molecule type" value="Genomic_DNA"/>
</dbReference>
<accession>A0ACC3DMY1</accession>
<name>A0ACC3DMY1_9PEZI</name>
<comment type="caution">
    <text evidence="1">The sequence shown here is derived from an EMBL/GenBank/DDBJ whole genome shotgun (WGS) entry which is preliminary data.</text>
</comment>
<reference evidence="1" key="1">
    <citation type="submission" date="2024-09" db="EMBL/GenBank/DDBJ databases">
        <title>Black Yeasts Isolated from many extreme environments.</title>
        <authorList>
            <person name="Coleine C."/>
            <person name="Stajich J.E."/>
            <person name="Selbmann L."/>
        </authorList>
    </citation>
    <scope>NUCLEOTIDE SEQUENCE</scope>
    <source>
        <strain evidence="1">CCFEE 5737</strain>
    </source>
</reference>
<gene>
    <name evidence="1" type="ORF">LTS18_008568</name>
</gene>
<protein>
    <submittedName>
        <fullName evidence="1">Uncharacterized protein</fullName>
    </submittedName>
</protein>
<sequence>MYGPVIDGDLVQDSLYKLLNADHFVPVPTIFGDDTNGGTGFAPRSTDSISVSNIWLRDQFPFLTLSQIKRLNTLYPETTLQYPGSGTYWRQLANVYGEMRYMCPGLFASSAFSRHPDLATKAWNYRYNVEDPQQMADGQGVPHTAETAAIWGPKYVGGPASYFPGEVNGEIVPIMQGYWTSFVRAKDPNVHRHPGSPTWEAWNEAKRNRLKMETGAMEMESVDQRQKERCEFLYSVGLGVER</sequence>
<proteinExistence type="predicted"/>
<evidence type="ECO:0000313" key="1">
    <source>
        <dbReference type="EMBL" id="KAK3078048.1"/>
    </source>
</evidence>
<keyword evidence="2" id="KW-1185">Reference proteome</keyword>
<organism evidence="1 2">
    <name type="scientific">Coniosporium uncinatum</name>
    <dbReference type="NCBI Taxonomy" id="93489"/>
    <lineage>
        <taxon>Eukaryota</taxon>
        <taxon>Fungi</taxon>
        <taxon>Dikarya</taxon>
        <taxon>Ascomycota</taxon>
        <taxon>Pezizomycotina</taxon>
        <taxon>Dothideomycetes</taxon>
        <taxon>Dothideomycetes incertae sedis</taxon>
        <taxon>Coniosporium</taxon>
    </lineage>
</organism>
<evidence type="ECO:0000313" key="2">
    <source>
        <dbReference type="Proteomes" id="UP001186974"/>
    </source>
</evidence>
<dbReference type="Proteomes" id="UP001186974">
    <property type="component" value="Unassembled WGS sequence"/>
</dbReference>